<dbReference type="OrthoDB" id="9807744at2"/>
<dbReference type="Proteomes" id="UP000217005">
    <property type="component" value="Unassembled WGS sequence"/>
</dbReference>
<feature type="transmembrane region" description="Helical" evidence="1">
    <location>
        <begin position="354"/>
        <end position="372"/>
    </location>
</feature>
<accession>A0A261SJG5</accession>
<name>A0A261SJG5_9BORD</name>
<reference evidence="3 4" key="1">
    <citation type="submission" date="2017-05" db="EMBL/GenBank/DDBJ databases">
        <title>Complete and WGS of Bordetella genogroups.</title>
        <authorList>
            <person name="Spilker T."/>
            <person name="LiPuma J."/>
        </authorList>
    </citation>
    <scope>NUCLEOTIDE SEQUENCE [LARGE SCALE GENOMIC DNA]</scope>
    <source>
        <strain evidence="3 4">AU17610</strain>
    </source>
</reference>
<feature type="transmembrane region" description="Helical" evidence="1">
    <location>
        <begin position="208"/>
        <end position="230"/>
    </location>
</feature>
<feature type="transmembrane region" description="Helical" evidence="1">
    <location>
        <begin position="21"/>
        <end position="39"/>
    </location>
</feature>
<dbReference type="AlphaFoldDB" id="A0A261SJG5"/>
<keyword evidence="1" id="KW-0812">Transmembrane</keyword>
<feature type="transmembrane region" description="Helical" evidence="1">
    <location>
        <begin position="246"/>
        <end position="266"/>
    </location>
</feature>
<keyword evidence="1" id="KW-0472">Membrane</keyword>
<evidence type="ECO:0000313" key="4">
    <source>
        <dbReference type="Proteomes" id="UP000217005"/>
    </source>
</evidence>
<feature type="transmembrane region" description="Helical" evidence="1">
    <location>
        <begin position="98"/>
        <end position="116"/>
    </location>
</feature>
<protein>
    <recommendedName>
        <fullName evidence="2">DUF418 domain-containing protein</fullName>
    </recommendedName>
</protein>
<feature type="transmembrane region" description="Helical" evidence="1">
    <location>
        <begin position="146"/>
        <end position="166"/>
    </location>
</feature>
<sequence>MTHASDSSVSRLDHLDALRGFALFGILLVNIGVFASTYYGHGVPDPQFERPVDHVTTFIVGWLFETKFYLLFSFLFGYSFALQLDSAARAGAAAVPRLLRRFVVLMLLGLAHAFLFYQGDILLAYGLLGLVLLACRNIAPARALRVSLWLISVASLLWLLLATLTLTDPLAMQPPAIDYDGPRAALEAYRGTIASTVAQHAHELVETVWFMVMLVQGPYVLAMFFAGLALGRRGALTTLDLPRRPLLILVALALPAGLAGAAVYAWSGAPQTPETIALFGLAAGLFTAPLLSLSYAVSFLLAWRTTPGRRILGWLAPVGRMALTNYLMQSVLCALIFTAWGLRLVGSVSPLQTVLIASAIFALQVPVSAWWMRRHAYGPVEWLLRAATYARRPAWRRVREG</sequence>
<evidence type="ECO:0000256" key="1">
    <source>
        <dbReference type="SAM" id="Phobius"/>
    </source>
</evidence>
<feature type="transmembrane region" description="Helical" evidence="1">
    <location>
        <begin position="323"/>
        <end position="342"/>
    </location>
</feature>
<comment type="caution">
    <text evidence="3">The sequence shown here is derived from an EMBL/GenBank/DDBJ whole genome shotgun (WGS) entry which is preliminary data.</text>
</comment>
<evidence type="ECO:0000259" key="2">
    <source>
        <dbReference type="Pfam" id="PF04235"/>
    </source>
</evidence>
<evidence type="ECO:0000313" key="3">
    <source>
        <dbReference type="EMBL" id="OZI36483.1"/>
    </source>
</evidence>
<feature type="transmembrane region" description="Helical" evidence="1">
    <location>
        <begin position="278"/>
        <end position="303"/>
    </location>
</feature>
<feature type="transmembrane region" description="Helical" evidence="1">
    <location>
        <begin position="122"/>
        <end position="139"/>
    </location>
</feature>
<feature type="transmembrane region" description="Helical" evidence="1">
    <location>
        <begin position="59"/>
        <end position="78"/>
    </location>
</feature>
<dbReference type="EMBL" id="NEVL01000003">
    <property type="protein sequence ID" value="OZI36483.1"/>
    <property type="molecule type" value="Genomic_DNA"/>
</dbReference>
<proteinExistence type="predicted"/>
<dbReference type="PANTHER" id="PTHR30590">
    <property type="entry name" value="INNER MEMBRANE PROTEIN"/>
    <property type="match status" value="1"/>
</dbReference>
<dbReference type="InterPro" id="IPR052529">
    <property type="entry name" value="Bact_Transport_Assoc"/>
</dbReference>
<dbReference type="PANTHER" id="PTHR30590:SF2">
    <property type="entry name" value="INNER MEMBRANE PROTEIN"/>
    <property type="match status" value="1"/>
</dbReference>
<dbReference type="InterPro" id="IPR007349">
    <property type="entry name" value="DUF418"/>
</dbReference>
<organism evidence="3 4">
    <name type="scientific">Bordetella genomosp. 1</name>
    <dbReference type="NCBI Taxonomy" id="1395607"/>
    <lineage>
        <taxon>Bacteria</taxon>
        <taxon>Pseudomonadati</taxon>
        <taxon>Pseudomonadota</taxon>
        <taxon>Betaproteobacteria</taxon>
        <taxon>Burkholderiales</taxon>
        <taxon>Alcaligenaceae</taxon>
        <taxon>Bordetella</taxon>
    </lineage>
</organism>
<keyword evidence="1" id="KW-1133">Transmembrane helix</keyword>
<dbReference type="Pfam" id="PF04235">
    <property type="entry name" value="DUF418"/>
    <property type="match status" value="1"/>
</dbReference>
<feature type="domain" description="DUF418" evidence="2">
    <location>
        <begin position="230"/>
        <end position="390"/>
    </location>
</feature>
<dbReference type="RefSeq" id="WP_094827287.1">
    <property type="nucleotide sequence ID" value="NZ_NEVL01000003.1"/>
</dbReference>
<gene>
    <name evidence="3" type="ORF">CEG14_15970</name>
</gene>